<protein>
    <submittedName>
        <fullName evidence="4">Uncharacterized protein</fullName>
    </submittedName>
</protein>
<dbReference type="GO" id="GO:0007389">
    <property type="term" value="P:pattern specification process"/>
    <property type="evidence" value="ECO:0007669"/>
    <property type="project" value="TreeGrafter"/>
</dbReference>
<feature type="region of interest" description="Disordered" evidence="3">
    <location>
        <begin position="77"/>
        <end position="98"/>
    </location>
</feature>
<dbReference type="PANTHER" id="PTHR21677:SF1">
    <property type="entry name" value="PROTEIN CRAMPED-LIKE"/>
    <property type="match status" value="1"/>
</dbReference>
<dbReference type="EnsemblPlants" id="Bo4g186500.1">
    <property type="protein sequence ID" value="Bo4g186500.1"/>
    <property type="gene ID" value="Bo4g186500"/>
</dbReference>
<dbReference type="eggNOG" id="KOG4468">
    <property type="taxonomic scope" value="Eukaryota"/>
</dbReference>
<keyword evidence="1" id="KW-0238">DNA-binding</keyword>
<evidence type="ECO:0000256" key="1">
    <source>
        <dbReference type="ARBA" id="ARBA00023125"/>
    </source>
</evidence>
<evidence type="ECO:0000256" key="3">
    <source>
        <dbReference type="SAM" id="MobiDB-lite"/>
    </source>
</evidence>
<sequence length="249" mass="27729">MNMHSLGGSHLIKHECLDRYHVIVAMQAEKEVLLNAQGSTSISVVQFPAKKPKRQWVRHYYYRLVRRMNKLLGPGLSLDAKNPKDTNAAMDASGSLTSRVPTSVSFPSLEDNMNVDEYQLENGCVDPPATEGSHCLIRDVSFDSDSFDAAIPAHILRHQNKPPSALLQVPSGSSSIWDDEDTRDAFSFQKNRLAGSSKLANVAYPGGGLIINDLKYRGFICCGDSLGKENYRGLDMDFYIKVRHNKRKT</sequence>
<dbReference type="InterPro" id="IPR055315">
    <property type="entry name" value="Cramped-like"/>
</dbReference>
<reference evidence="4 5" key="1">
    <citation type="journal article" date="2014" name="Genome Biol.">
        <title>Transcriptome and methylome profiling reveals relics of genome dominance in the mesopolyploid Brassica oleracea.</title>
        <authorList>
            <person name="Parkin I.A."/>
            <person name="Koh C."/>
            <person name="Tang H."/>
            <person name="Robinson S.J."/>
            <person name="Kagale S."/>
            <person name="Clarke W.E."/>
            <person name="Town C.D."/>
            <person name="Nixon J."/>
            <person name="Krishnakumar V."/>
            <person name="Bidwell S.L."/>
            <person name="Denoeud F."/>
            <person name="Belcram H."/>
            <person name="Links M.G."/>
            <person name="Just J."/>
            <person name="Clarke C."/>
            <person name="Bender T."/>
            <person name="Huebert T."/>
            <person name="Mason A.S."/>
            <person name="Pires J.C."/>
            <person name="Barker G."/>
            <person name="Moore J."/>
            <person name="Walley P.G."/>
            <person name="Manoli S."/>
            <person name="Batley J."/>
            <person name="Edwards D."/>
            <person name="Nelson M.N."/>
            <person name="Wang X."/>
            <person name="Paterson A.H."/>
            <person name="King G."/>
            <person name="Bancroft I."/>
            <person name="Chalhoub B."/>
            <person name="Sharpe A.G."/>
        </authorList>
    </citation>
    <scope>NUCLEOTIDE SEQUENCE</scope>
    <source>
        <strain evidence="4 5">cv. TO1000</strain>
    </source>
</reference>
<proteinExistence type="predicted"/>
<evidence type="ECO:0000313" key="5">
    <source>
        <dbReference type="Proteomes" id="UP000032141"/>
    </source>
</evidence>
<accession>A0A0D3C4N4</accession>
<keyword evidence="5" id="KW-1185">Reference proteome</keyword>
<dbReference type="GO" id="GO:0005634">
    <property type="term" value="C:nucleus"/>
    <property type="evidence" value="ECO:0007669"/>
    <property type="project" value="TreeGrafter"/>
</dbReference>
<dbReference type="AlphaFoldDB" id="A0A0D3C4N4"/>
<evidence type="ECO:0000313" key="4">
    <source>
        <dbReference type="EnsemblPlants" id="Bo4g186500.1"/>
    </source>
</evidence>
<dbReference type="STRING" id="109376.A0A0D3C4N4"/>
<dbReference type="GO" id="GO:0003677">
    <property type="term" value="F:DNA binding"/>
    <property type="evidence" value="ECO:0007669"/>
    <property type="project" value="UniProtKB-KW"/>
</dbReference>
<organism evidence="4 5">
    <name type="scientific">Brassica oleracea var. oleracea</name>
    <dbReference type="NCBI Taxonomy" id="109376"/>
    <lineage>
        <taxon>Eukaryota</taxon>
        <taxon>Viridiplantae</taxon>
        <taxon>Streptophyta</taxon>
        <taxon>Embryophyta</taxon>
        <taxon>Tracheophyta</taxon>
        <taxon>Spermatophyta</taxon>
        <taxon>Magnoliopsida</taxon>
        <taxon>eudicotyledons</taxon>
        <taxon>Gunneridae</taxon>
        <taxon>Pentapetalae</taxon>
        <taxon>rosids</taxon>
        <taxon>malvids</taxon>
        <taxon>Brassicales</taxon>
        <taxon>Brassicaceae</taxon>
        <taxon>Brassiceae</taxon>
        <taxon>Brassica</taxon>
    </lineage>
</organism>
<dbReference type="PANTHER" id="PTHR21677">
    <property type="entry name" value="CRAMPED PROTEIN"/>
    <property type="match status" value="1"/>
</dbReference>
<evidence type="ECO:0000256" key="2">
    <source>
        <dbReference type="ARBA" id="ARBA00023242"/>
    </source>
</evidence>
<dbReference type="Gramene" id="Bo4g186500.1">
    <property type="protein sequence ID" value="Bo4g186500.1"/>
    <property type="gene ID" value="Bo4g186500"/>
</dbReference>
<dbReference type="HOGENOM" id="CLU_1117054_0_0_1"/>
<dbReference type="Proteomes" id="UP000032141">
    <property type="component" value="Chromosome C4"/>
</dbReference>
<keyword evidence="2" id="KW-0539">Nucleus</keyword>
<reference evidence="4" key="2">
    <citation type="submission" date="2015-03" db="UniProtKB">
        <authorList>
            <consortium name="EnsemblPlants"/>
        </authorList>
    </citation>
    <scope>IDENTIFICATION</scope>
</reference>
<name>A0A0D3C4N4_BRAOL</name>
<dbReference type="GO" id="GO:0003682">
    <property type="term" value="F:chromatin binding"/>
    <property type="evidence" value="ECO:0007669"/>
    <property type="project" value="InterPro"/>
</dbReference>